<dbReference type="PANTHER" id="PTHR34406:SF1">
    <property type="entry name" value="PROTEIN YCEI"/>
    <property type="match status" value="1"/>
</dbReference>
<dbReference type="KEGG" id="het:BBW65_02720"/>
<protein>
    <recommendedName>
        <fullName evidence="1">Lipid/polyisoprenoid-binding YceI-like domain-containing protein</fullName>
    </recommendedName>
</protein>
<sequence length="183" mass="20527">MRKIFLTLGLASTLLLLSDELKIDTTHSSVAFSTKHLLVSNVKGDFKQFAGKIDFDWQSKMLKKLEGEIDIASIDTNNQKRDDHLRSADFFDVAKNPKAYFKMTKQSGNQIFGTLTLAGVSKDVVFQIEMSDTATHPKTKKKIIGFEITGEINRKDFGIGKNVLDSMIKDKIKIIINLEASQL</sequence>
<dbReference type="SMART" id="SM00867">
    <property type="entry name" value="YceI"/>
    <property type="match status" value="1"/>
</dbReference>
<keyword evidence="3" id="KW-1185">Reference proteome</keyword>
<name>A0A1B1U4U8_9HELI</name>
<dbReference type="SUPFAM" id="SSF101874">
    <property type="entry name" value="YceI-like"/>
    <property type="match status" value="1"/>
</dbReference>
<dbReference type="RefSeq" id="WP_066339356.1">
    <property type="nucleotide sequence ID" value="NZ_CP016503.1"/>
</dbReference>
<reference evidence="3" key="1">
    <citation type="submission" date="2016-07" db="EMBL/GenBank/DDBJ databases">
        <authorList>
            <person name="Florea S."/>
            <person name="Webb J.S."/>
            <person name="Jaromczyk J."/>
            <person name="Schardl C.L."/>
        </authorList>
    </citation>
    <scope>NUCLEOTIDE SEQUENCE [LARGE SCALE GENOMIC DNA]</scope>
    <source>
        <strain evidence="3">MIT 01-6242</strain>
    </source>
</reference>
<accession>A0A1B1U4U8</accession>
<proteinExistence type="predicted"/>
<evidence type="ECO:0000313" key="2">
    <source>
        <dbReference type="EMBL" id="ANV97780.1"/>
    </source>
</evidence>
<feature type="domain" description="Lipid/polyisoprenoid-binding YceI-like" evidence="1">
    <location>
        <begin position="20"/>
        <end position="181"/>
    </location>
</feature>
<gene>
    <name evidence="2" type="ORF">BBW65_02720</name>
</gene>
<evidence type="ECO:0000313" key="3">
    <source>
        <dbReference type="Proteomes" id="UP000092884"/>
    </source>
</evidence>
<evidence type="ECO:0000259" key="1">
    <source>
        <dbReference type="SMART" id="SM00867"/>
    </source>
</evidence>
<dbReference type="AlphaFoldDB" id="A0A1B1U4U8"/>
<dbReference type="Gene3D" id="2.40.128.110">
    <property type="entry name" value="Lipid/polyisoprenoid-binding, YceI-like"/>
    <property type="match status" value="1"/>
</dbReference>
<dbReference type="InterPro" id="IPR036761">
    <property type="entry name" value="TTHA0802/YceI-like_sf"/>
</dbReference>
<dbReference type="Proteomes" id="UP000092884">
    <property type="component" value="Chromosome"/>
</dbReference>
<dbReference type="PANTHER" id="PTHR34406">
    <property type="entry name" value="PROTEIN YCEI"/>
    <property type="match status" value="1"/>
</dbReference>
<organism evidence="2 3">
    <name type="scientific">Helicobacter enhydrae</name>
    <dbReference type="NCBI Taxonomy" id="222136"/>
    <lineage>
        <taxon>Bacteria</taxon>
        <taxon>Pseudomonadati</taxon>
        <taxon>Campylobacterota</taxon>
        <taxon>Epsilonproteobacteria</taxon>
        <taxon>Campylobacterales</taxon>
        <taxon>Helicobacteraceae</taxon>
        <taxon>Helicobacter</taxon>
    </lineage>
</organism>
<dbReference type="Pfam" id="PF04264">
    <property type="entry name" value="YceI"/>
    <property type="match status" value="1"/>
</dbReference>
<dbReference type="EMBL" id="CP016503">
    <property type="protein sequence ID" value="ANV97780.1"/>
    <property type="molecule type" value="Genomic_DNA"/>
</dbReference>
<dbReference type="STRING" id="222136.BBW65_02720"/>
<dbReference type="InterPro" id="IPR007372">
    <property type="entry name" value="Lipid/polyisoprenoid-bd_YceI"/>
</dbReference>
<dbReference type="OrthoDB" id="9811006at2"/>